<evidence type="ECO:0008006" key="4">
    <source>
        <dbReference type="Google" id="ProtNLM"/>
    </source>
</evidence>
<dbReference type="EMBL" id="CP013232">
    <property type="protein sequence ID" value="AMO94090.1"/>
    <property type="molecule type" value="Genomic_DNA"/>
</dbReference>
<evidence type="ECO:0000313" key="2">
    <source>
        <dbReference type="EMBL" id="AMO94090.1"/>
    </source>
</evidence>
<organism evidence="2">
    <name type="scientific">Collimonas fungivorans</name>
    <dbReference type="NCBI Taxonomy" id="158899"/>
    <lineage>
        <taxon>Bacteria</taxon>
        <taxon>Pseudomonadati</taxon>
        <taxon>Pseudomonadota</taxon>
        <taxon>Betaproteobacteria</taxon>
        <taxon>Burkholderiales</taxon>
        <taxon>Oxalobacteraceae</taxon>
        <taxon>Collimonas</taxon>
    </lineage>
</organism>
<dbReference type="Proteomes" id="UP000072421">
    <property type="component" value="Chromosome"/>
</dbReference>
<evidence type="ECO:0000256" key="1">
    <source>
        <dbReference type="SAM" id="Phobius"/>
    </source>
</evidence>
<reference evidence="2 3" key="1">
    <citation type="submission" date="2015-11" db="EMBL/GenBank/DDBJ databases">
        <title>Exploring the genomic traits of fungus-feeding bacterial genus Collimonas.</title>
        <authorList>
            <person name="Song C."/>
            <person name="Schmidt R."/>
            <person name="de Jager V."/>
            <person name="Krzyzanowska D."/>
            <person name="Jongedijk E."/>
            <person name="Cankar K."/>
            <person name="Beekwilder J."/>
            <person name="van Veen A."/>
            <person name="de Boer W."/>
            <person name="van Veen J.A."/>
            <person name="Garbeva P."/>
        </authorList>
    </citation>
    <scope>NUCLEOTIDE SEQUENCE [LARGE SCALE GENOMIC DNA]</scope>
    <source>
        <strain evidence="2 3">Ter6</strain>
    </source>
</reference>
<dbReference type="AlphaFoldDB" id="A0A127P8D9"/>
<gene>
    <name evidence="2" type="ORF">CFter6_1380</name>
</gene>
<dbReference type="Pfam" id="PF20228">
    <property type="entry name" value="DUF6587"/>
    <property type="match status" value="1"/>
</dbReference>
<sequence>MTPFLAIQAIVIGVAVAASLVYACRRLMPATSQRWQGALANSLSAASRPAALRAIGKRLQPAAAAGGCDSGCGSCATGCGSTPAADEQPLQFRERSRE</sequence>
<name>A0A127P8D9_9BURK</name>
<proteinExistence type="predicted"/>
<dbReference type="PATRIC" id="fig|158899.10.peg.1392"/>
<keyword evidence="1" id="KW-0472">Membrane</keyword>
<dbReference type="RefSeq" id="WP_061539235.1">
    <property type="nucleotide sequence ID" value="NZ_CP013232.1"/>
</dbReference>
<accession>A0A127P8D9</accession>
<keyword evidence="1" id="KW-1133">Transmembrane helix</keyword>
<protein>
    <recommendedName>
        <fullName evidence="4">Transmembrane protein</fullName>
    </recommendedName>
</protein>
<evidence type="ECO:0000313" key="3">
    <source>
        <dbReference type="Proteomes" id="UP000072421"/>
    </source>
</evidence>
<keyword evidence="1" id="KW-0812">Transmembrane</keyword>
<dbReference type="InterPro" id="IPR046494">
    <property type="entry name" value="DUF6587"/>
</dbReference>
<feature type="transmembrane region" description="Helical" evidence="1">
    <location>
        <begin position="6"/>
        <end position="24"/>
    </location>
</feature>